<dbReference type="InterPro" id="IPR003374">
    <property type="entry name" value="ApbE-like_sf"/>
</dbReference>
<dbReference type="GO" id="GO:0046872">
    <property type="term" value="F:metal ion binding"/>
    <property type="evidence" value="ECO:0007669"/>
    <property type="project" value="UniProtKB-UniRule"/>
</dbReference>
<accession>A0A9E8HLW1</accession>
<keyword evidence="7 11" id="KW-0274">FAD</keyword>
<evidence type="ECO:0000256" key="3">
    <source>
        <dbReference type="ARBA" id="ARBA00016337"/>
    </source>
</evidence>
<evidence type="ECO:0000256" key="5">
    <source>
        <dbReference type="ARBA" id="ARBA00022679"/>
    </source>
</evidence>
<dbReference type="Proteomes" id="UP001164472">
    <property type="component" value="Chromosome"/>
</dbReference>
<evidence type="ECO:0000256" key="6">
    <source>
        <dbReference type="ARBA" id="ARBA00022723"/>
    </source>
</evidence>
<dbReference type="PANTHER" id="PTHR30040:SF2">
    <property type="entry name" value="FAD:PROTEIN FMN TRANSFERASE"/>
    <property type="match status" value="1"/>
</dbReference>
<evidence type="ECO:0000256" key="7">
    <source>
        <dbReference type="ARBA" id="ARBA00022827"/>
    </source>
</evidence>
<evidence type="ECO:0000256" key="4">
    <source>
        <dbReference type="ARBA" id="ARBA00022630"/>
    </source>
</evidence>
<dbReference type="SUPFAM" id="SSF143631">
    <property type="entry name" value="ApbE-like"/>
    <property type="match status" value="1"/>
</dbReference>
<gene>
    <name evidence="13" type="ORF">NNL22_01300</name>
</gene>
<keyword evidence="8 11" id="KW-0460">Magnesium</keyword>
<feature type="binding site" evidence="12">
    <location>
        <position position="266"/>
    </location>
    <ligand>
        <name>Mg(2+)</name>
        <dbReference type="ChEBI" id="CHEBI:18420"/>
    </ligand>
</feature>
<dbReference type="EMBL" id="CP101527">
    <property type="protein sequence ID" value="UZW75271.1"/>
    <property type="molecule type" value="Genomic_DNA"/>
</dbReference>
<dbReference type="AlphaFoldDB" id="A0A9E8HLW1"/>
<keyword evidence="4 11" id="KW-0285">Flavoprotein</keyword>
<reference evidence="13" key="1">
    <citation type="submission" date="2022-07" db="EMBL/GenBank/DDBJ databases">
        <title>Alkalimarinus sp. nov., isolated from gut of a Alitta virens.</title>
        <authorList>
            <person name="Yang A.I."/>
            <person name="Shin N.-R."/>
        </authorList>
    </citation>
    <scope>NUCLEOTIDE SEQUENCE</scope>
    <source>
        <strain evidence="13">FA028</strain>
    </source>
</reference>
<evidence type="ECO:0000313" key="14">
    <source>
        <dbReference type="Proteomes" id="UP001164472"/>
    </source>
</evidence>
<evidence type="ECO:0000256" key="8">
    <source>
        <dbReference type="ARBA" id="ARBA00022842"/>
    </source>
</evidence>
<organism evidence="13 14">
    <name type="scientific">Alkalimarinus sediminis</name>
    <dbReference type="NCBI Taxonomy" id="1632866"/>
    <lineage>
        <taxon>Bacteria</taxon>
        <taxon>Pseudomonadati</taxon>
        <taxon>Pseudomonadota</taxon>
        <taxon>Gammaproteobacteria</taxon>
        <taxon>Alteromonadales</taxon>
        <taxon>Alteromonadaceae</taxon>
        <taxon>Alkalimarinus</taxon>
    </lineage>
</organism>
<evidence type="ECO:0000256" key="9">
    <source>
        <dbReference type="ARBA" id="ARBA00031306"/>
    </source>
</evidence>
<dbReference type="PANTHER" id="PTHR30040">
    <property type="entry name" value="THIAMINE BIOSYNTHESIS LIPOPROTEIN APBE"/>
    <property type="match status" value="1"/>
</dbReference>
<feature type="binding site" evidence="12">
    <location>
        <position position="150"/>
    </location>
    <ligand>
        <name>Mg(2+)</name>
        <dbReference type="ChEBI" id="CHEBI:18420"/>
    </ligand>
</feature>
<dbReference type="KEGG" id="asem:NNL22_01300"/>
<keyword evidence="14" id="KW-1185">Reference proteome</keyword>
<dbReference type="EC" id="2.7.1.180" evidence="2 11"/>
<dbReference type="Pfam" id="PF02424">
    <property type="entry name" value="ApbE"/>
    <property type="match status" value="1"/>
</dbReference>
<name>A0A9E8HLW1_9ALTE</name>
<dbReference type="Gene3D" id="3.10.520.10">
    <property type="entry name" value="ApbE-like domains"/>
    <property type="match status" value="1"/>
</dbReference>
<proteinExistence type="inferred from homology"/>
<comment type="similarity">
    <text evidence="1 11">Belongs to the ApbE family.</text>
</comment>
<comment type="catalytic activity">
    <reaction evidence="10 11">
        <text>L-threonyl-[protein] + FAD = FMN-L-threonyl-[protein] + AMP + H(+)</text>
        <dbReference type="Rhea" id="RHEA:36847"/>
        <dbReference type="Rhea" id="RHEA-COMP:11060"/>
        <dbReference type="Rhea" id="RHEA-COMP:11061"/>
        <dbReference type="ChEBI" id="CHEBI:15378"/>
        <dbReference type="ChEBI" id="CHEBI:30013"/>
        <dbReference type="ChEBI" id="CHEBI:57692"/>
        <dbReference type="ChEBI" id="CHEBI:74257"/>
        <dbReference type="ChEBI" id="CHEBI:456215"/>
        <dbReference type="EC" id="2.7.1.180"/>
    </reaction>
</comment>
<keyword evidence="6 11" id="KW-0479">Metal-binding</keyword>
<evidence type="ECO:0000256" key="1">
    <source>
        <dbReference type="ARBA" id="ARBA00008282"/>
    </source>
</evidence>
<evidence type="ECO:0000256" key="2">
    <source>
        <dbReference type="ARBA" id="ARBA00011955"/>
    </source>
</evidence>
<evidence type="ECO:0000256" key="11">
    <source>
        <dbReference type="PIRNR" id="PIRNR006268"/>
    </source>
</evidence>
<evidence type="ECO:0000256" key="12">
    <source>
        <dbReference type="PIRSR" id="PIRSR006268-2"/>
    </source>
</evidence>
<keyword evidence="5 11" id="KW-0808">Transferase</keyword>
<dbReference type="RefSeq" id="WP_251810885.1">
    <property type="nucleotide sequence ID" value="NZ_CP101527.1"/>
</dbReference>
<dbReference type="InterPro" id="IPR024932">
    <property type="entry name" value="ApbE"/>
</dbReference>
<comment type="cofactor">
    <cofactor evidence="12">
        <name>Mg(2+)</name>
        <dbReference type="ChEBI" id="CHEBI:18420"/>
    </cofactor>
    <cofactor evidence="12">
        <name>Mn(2+)</name>
        <dbReference type="ChEBI" id="CHEBI:29035"/>
    </cofactor>
    <text evidence="12">Magnesium. Can also use manganese.</text>
</comment>
<evidence type="ECO:0000313" key="13">
    <source>
        <dbReference type="EMBL" id="UZW75271.1"/>
    </source>
</evidence>
<evidence type="ECO:0000256" key="10">
    <source>
        <dbReference type="ARBA" id="ARBA00048540"/>
    </source>
</evidence>
<dbReference type="PIRSF" id="PIRSF006268">
    <property type="entry name" value="ApbE"/>
    <property type="match status" value="1"/>
</dbReference>
<sequence>MPQCSRYHFRFKAMGGPCSIQLYADSENAASLHAKSAMDEVYRLEAKYSRYREDSVISQINRVAIAGGDIDVDQETAGLLNYADAVWQESEGLFDVTSGVLRQVWDFKSGQLPLQSQLDVILQRIGWDKLIWKEGRLSFPLAGIELDFGGIVKEYACDRVRSICVARGIQHGLIELGGDISAIGPHPDGKPWMVGIRAPRKPDQPIAMVPLDRGGLASSGDYERFMLINDKRYSHLLNPITGWPVESLASVTVIAEQCVVAGSATTVAMLKGDQGLAWLTSLGLPYMAIGRDGQQYGDIATN</sequence>
<dbReference type="GO" id="GO:0016740">
    <property type="term" value="F:transferase activity"/>
    <property type="evidence" value="ECO:0007669"/>
    <property type="project" value="UniProtKB-UniRule"/>
</dbReference>
<protein>
    <recommendedName>
        <fullName evidence="3 11">FAD:protein FMN transferase</fullName>
        <ecNumber evidence="2 11">2.7.1.180</ecNumber>
    </recommendedName>
    <alternativeName>
        <fullName evidence="9 11">Flavin transferase</fullName>
    </alternativeName>
</protein>